<dbReference type="Pfam" id="PF14574">
    <property type="entry name" value="RACo_C_ter"/>
    <property type="match status" value="1"/>
</dbReference>
<dbReference type="OrthoDB" id="9810588at2"/>
<dbReference type="InterPro" id="IPR036010">
    <property type="entry name" value="2Fe-2S_ferredoxin-like_sf"/>
</dbReference>
<evidence type="ECO:0000313" key="2">
    <source>
        <dbReference type="EMBL" id="RRJ26914.1"/>
    </source>
</evidence>
<dbReference type="InterPro" id="IPR001041">
    <property type="entry name" value="2Fe-2S_ferredoxin-type"/>
</dbReference>
<organism evidence="2 3">
    <name type="scientific">Lachnoanaerobaculum gingivalis</name>
    <dbReference type="NCBI Taxonomy" id="2490855"/>
    <lineage>
        <taxon>Bacteria</taxon>
        <taxon>Bacillati</taxon>
        <taxon>Bacillota</taxon>
        <taxon>Clostridia</taxon>
        <taxon>Lachnospirales</taxon>
        <taxon>Lachnospiraceae</taxon>
        <taxon>Lachnoanaerobaculum</taxon>
    </lineage>
</organism>
<dbReference type="PROSITE" id="PS51085">
    <property type="entry name" value="2FE2S_FER_2"/>
    <property type="match status" value="1"/>
</dbReference>
<proteinExistence type="predicted"/>
<dbReference type="PANTHER" id="PTHR42895">
    <property type="entry name" value="IRON-SULFUR CLUSTER-BINDING PROTEIN-RELATED"/>
    <property type="match status" value="1"/>
</dbReference>
<dbReference type="GO" id="GO:0051536">
    <property type="term" value="F:iron-sulfur cluster binding"/>
    <property type="evidence" value="ECO:0007669"/>
    <property type="project" value="InterPro"/>
</dbReference>
<dbReference type="Gene3D" id="3.30.420.480">
    <property type="entry name" value="Domain of unknown function (DUF4445)"/>
    <property type="match status" value="1"/>
</dbReference>
<dbReference type="InterPro" id="IPR041414">
    <property type="entry name" value="Raco-like_middle"/>
</dbReference>
<dbReference type="InterPro" id="IPR012675">
    <property type="entry name" value="Beta-grasp_dom_sf"/>
</dbReference>
<dbReference type="Pfam" id="PF17651">
    <property type="entry name" value="Raco_middle"/>
    <property type="match status" value="1"/>
</dbReference>
<protein>
    <submittedName>
        <fullName evidence="2">DUF4445 domain-containing protein</fullName>
    </submittedName>
</protein>
<sequence>MKLLEFLREKNIHIDAACNGLGVCGKCRIKLENTDALESERKLLGEDNIKSGYRLACMHSVDEVDKELILKEIEHTEKPENIVLTDSFTPKINHTNIRDKYGIAIDIGTTTVAMELIDLKSAGIILKVADVNSQVKFGFDVMSRIAFTLENFGGLSALQKSIVDTLNILINKLIDESKICRSEIVELVVSANTTMCHILLGESVESLGKFPFLPKFKEGKKVSAKDIGIDLGAKLITLPHISGFLGSDIVSGVYASGICDDNRAENILFIDIGTNGEMLLKTDKRLLATSCAIGPALEGMNISCGIRAGIGAIDDFHIDEAGISYTTIGNTEPTGICGSGVLSIVRELLKAGFINKMGAIDKKCLDSNQSFIKADDSGKPFIKINDNLYFTARDIRQVQLAKGAILSGIRALIKKAGIETGDITRVCIAGQFGKYISMDSFFGVGLMPREFDGKVEYLGNTSLRGAYMALLDKNAIEYMTEISVETEYFELSKLEDYEKIFAKALRFD</sequence>
<dbReference type="AlphaFoldDB" id="A0A3P3R0L8"/>
<dbReference type="Proteomes" id="UP000272490">
    <property type="component" value="Unassembled WGS sequence"/>
</dbReference>
<dbReference type="Pfam" id="PF00111">
    <property type="entry name" value="Fer2"/>
    <property type="match status" value="1"/>
</dbReference>
<dbReference type="EMBL" id="RRCO01000001">
    <property type="protein sequence ID" value="RRJ26914.1"/>
    <property type="molecule type" value="Genomic_DNA"/>
</dbReference>
<reference evidence="2 3" key="1">
    <citation type="submission" date="2018-11" db="EMBL/GenBank/DDBJ databases">
        <title>Genome sequencing of Lachnoanaerobaculum sp. KCOM 2030 (= ChDC B114).</title>
        <authorList>
            <person name="Kook J.-K."/>
            <person name="Park S.-N."/>
            <person name="Lim Y.K."/>
        </authorList>
    </citation>
    <scope>NUCLEOTIDE SEQUENCE [LARGE SCALE GENOMIC DNA]</scope>
    <source>
        <strain evidence="2 3">KCOM 2030</strain>
    </source>
</reference>
<dbReference type="CDD" id="cd00207">
    <property type="entry name" value="fer2"/>
    <property type="match status" value="1"/>
</dbReference>
<gene>
    <name evidence="2" type="ORF">EHV10_02565</name>
</gene>
<accession>A0A3P3R0L8</accession>
<dbReference type="RefSeq" id="WP_128673274.1">
    <property type="nucleotide sequence ID" value="NZ_RRCO01000001.1"/>
</dbReference>
<feature type="domain" description="2Fe-2S ferredoxin-type" evidence="1">
    <location>
        <begin position="1"/>
        <end position="76"/>
    </location>
</feature>
<dbReference type="InterPro" id="IPR042259">
    <property type="entry name" value="Raco-like_middle_sf"/>
</dbReference>
<dbReference type="InterPro" id="IPR052911">
    <property type="entry name" value="Corrinoid_activation_enz"/>
</dbReference>
<dbReference type="SUPFAM" id="SSF54292">
    <property type="entry name" value="2Fe-2S ferredoxin-like"/>
    <property type="match status" value="1"/>
</dbReference>
<evidence type="ECO:0000259" key="1">
    <source>
        <dbReference type="PROSITE" id="PS51085"/>
    </source>
</evidence>
<dbReference type="InterPro" id="IPR027980">
    <property type="entry name" value="RACo_C"/>
</dbReference>
<name>A0A3P3R0L8_9FIRM</name>
<dbReference type="PANTHER" id="PTHR42895:SF1">
    <property type="entry name" value="IRON-SULFUR CLUSTER PROTEIN"/>
    <property type="match status" value="1"/>
</dbReference>
<evidence type="ECO:0000313" key="3">
    <source>
        <dbReference type="Proteomes" id="UP000272490"/>
    </source>
</evidence>
<dbReference type="Gene3D" id="3.10.20.30">
    <property type="match status" value="1"/>
</dbReference>
<keyword evidence="3" id="KW-1185">Reference proteome</keyword>
<comment type="caution">
    <text evidence="2">The sequence shown here is derived from an EMBL/GenBank/DDBJ whole genome shotgun (WGS) entry which is preliminary data.</text>
</comment>